<evidence type="ECO:0000313" key="3">
    <source>
        <dbReference type="Proteomes" id="UP001064504"/>
    </source>
</evidence>
<keyword evidence="3" id="KW-1185">Reference proteome</keyword>
<dbReference type="PANTHER" id="PTHR35037:SF3">
    <property type="entry name" value="C-TERMINAL REGION OF AIDA-LIKE PROTEIN"/>
    <property type="match status" value="1"/>
</dbReference>
<dbReference type="PROSITE" id="PS51208">
    <property type="entry name" value="AUTOTRANSPORTER"/>
    <property type="match status" value="1"/>
</dbReference>
<feature type="domain" description="Autotransporter" evidence="1">
    <location>
        <begin position="82"/>
        <end position="359"/>
    </location>
</feature>
<dbReference type="InterPro" id="IPR051551">
    <property type="entry name" value="Autotransporter_adhesion"/>
</dbReference>
<dbReference type="InterPro" id="IPR006315">
    <property type="entry name" value="OM_autotransptr_brl_dom"/>
</dbReference>
<protein>
    <submittedName>
        <fullName evidence="2">Autotransporter outer membrane beta-barrel domain-containing protein</fullName>
    </submittedName>
</protein>
<evidence type="ECO:0000313" key="2">
    <source>
        <dbReference type="EMBL" id="UXH41743.1"/>
    </source>
</evidence>
<dbReference type="EMBL" id="CP104557">
    <property type="protein sequence ID" value="UXH41743.1"/>
    <property type="molecule type" value="Genomic_DNA"/>
</dbReference>
<dbReference type="RefSeq" id="WP_261745268.1">
    <property type="nucleotide sequence ID" value="NZ_CP104557.1"/>
</dbReference>
<dbReference type="Proteomes" id="UP001064504">
    <property type="component" value="Chromosome"/>
</dbReference>
<dbReference type="Gene3D" id="2.40.128.130">
    <property type="entry name" value="Autotransporter beta-domain"/>
    <property type="match status" value="1"/>
</dbReference>
<dbReference type="Pfam" id="PF03797">
    <property type="entry name" value="Autotransporter"/>
    <property type="match status" value="1"/>
</dbReference>
<dbReference type="InterPro" id="IPR005546">
    <property type="entry name" value="Autotransporte_beta"/>
</dbReference>
<dbReference type="SMART" id="SM00869">
    <property type="entry name" value="Autotransporter"/>
    <property type="match status" value="1"/>
</dbReference>
<evidence type="ECO:0000259" key="1">
    <source>
        <dbReference type="PROSITE" id="PS51208"/>
    </source>
</evidence>
<accession>A0ABY6AR08</accession>
<organism evidence="2 3">
    <name type="scientific">Pseudomonas promysalinigenes</name>
    <dbReference type="NCBI Taxonomy" id="485898"/>
    <lineage>
        <taxon>Bacteria</taxon>
        <taxon>Pseudomonadati</taxon>
        <taxon>Pseudomonadota</taxon>
        <taxon>Gammaproteobacteria</taxon>
        <taxon>Pseudomonadales</taxon>
        <taxon>Pseudomonadaceae</taxon>
        <taxon>Pseudomonas</taxon>
    </lineage>
</organism>
<name>A0ABY6AR08_9PSED</name>
<dbReference type="SUPFAM" id="SSF103515">
    <property type="entry name" value="Autotransporter"/>
    <property type="match status" value="1"/>
</dbReference>
<gene>
    <name evidence="2" type="ORF">N5C08_09560</name>
</gene>
<dbReference type="NCBIfam" id="TIGR01414">
    <property type="entry name" value="autotrans_barl"/>
    <property type="match status" value="1"/>
</dbReference>
<reference evidence="2" key="1">
    <citation type="submission" date="2022-09" db="EMBL/GenBank/DDBJ databases">
        <title>Complete genome sequence of Pseudomonas promysalinigenes strain RL-WG26, a newly isolated PGPR with the potential for plant salinity stress alleviation.</title>
        <authorList>
            <person name="Ren L."/>
            <person name="Wang G."/>
            <person name="Hu H."/>
        </authorList>
    </citation>
    <scope>NUCLEOTIDE SEQUENCE</scope>
    <source>
        <strain evidence="2">RL-WG26</strain>
    </source>
</reference>
<proteinExistence type="predicted"/>
<dbReference type="PANTHER" id="PTHR35037">
    <property type="entry name" value="C-TERMINAL REGION OF AIDA-LIKE PROTEIN"/>
    <property type="match status" value="1"/>
</dbReference>
<sequence>MKRTSNPSRFEPIFYAVSTSMLLATPVETFAFDLLDDPLSPNYLQQTTQPKLSLDPVSASGLSLGTLSAFSEQISDRHSLPAPDLAARQWQQFLPGTVTPPGARAPEQLEAPSQQLMIGPDLFVRETAAGNVHRAGIFVGHNNLQSSLSGVRPLLGDKQRKAVNLSGESLGVYWSMSHAQGWHLDAVAMGSRIEVMGRGDGGQRLNDSGHAMTVSLQGGYPIGLGGGWVIEPQAQLINQRFFPGNQAQEDTLRTFDSQPSWRGRVGAKLSGRYEVNNMPIEPYVRTNVWYDFSDTGDVKLDQVDKISSSRYSTTVELGLGLVARVTPSVALFVSADYSSDVDDNDLNGLIGSLGVRMRW</sequence>
<dbReference type="InterPro" id="IPR036709">
    <property type="entry name" value="Autotransporte_beta_dom_sf"/>
</dbReference>